<evidence type="ECO:0000256" key="8">
    <source>
        <dbReference type="ARBA" id="ARBA00034120"/>
    </source>
</evidence>
<keyword evidence="3 11" id="KW-0548">Nucleotidyltransferase</keyword>
<dbReference type="Gene3D" id="3.30.70.270">
    <property type="match status" value="1"/>
</dbReference>
<dbReference type="InterPro" id="IPR051083">
    <property type="entry name" value="GrpII_Intron_Splice-Mob/Def"/>
</dbReference>
<dbReference type="InterPro" id="IPR000123">
    <property type="entry name" value="Reverse_transcriptase_msDNA"/>
</dbReference>
<comment type="similarity">
    <text evidence="8">Belongs to the bacterial reverse transcriptase family.</text>
</comment>
<proteinExistence type="inferred from homology"/>
<keyword evidence="4" id="KW-0479">Metal-binding</keyword>
<organism evidence="11 12">
    <name type="scientific">Sphingobacterium daejeonense</name>
    <dbReference type="NCBI Taxonomy" id="371142"/>
    <lineage>
        <taxon>Bacteria</taxon>
        <taxon>Pseudomonadati</taxon>
        <taxon>Bacteroidota</taxon>
        <taxon>Sphingobacteriia</taxon>
        <taxon>Sphingobacteriales</taxon>
        <taxon>Sphingobacteriaceae</taxon>
        <taxon>Sphingobacterium</taxon>
    </lineage>
</organism>
<feature type="domain" description="Reverse transcriptase" evidence="10">
    <location>
        <begin position="1"/>
        <end position="272"/>
    </location>
</feature>
<protein>
    <recommendedName>
        <fullName evidence="1">RNA-directed DNA polymerase</fullName>
        <ecNumber evidence="1">2.7.7.49</ecNumber>
    </recommendedName>
</protein>
<keyword evidence="2 11" id="KW-0808">Transferase</keyword>
<dbReference type="PANTHER" id="PTHR34047:SF8">
    <property type="entry name" value="PROTEIN YKFC"/>
    <property type="match status" value="1"/>
</dbReference>
<evidence type="ECO:0000256" key="5">
    <source>
        <dbReference type="ARBA" id="ARBA00022842"/>
    </source>
</evidence>
<dbReference type="GO" id="GO:0003964">
    <property type="term" value="F:RNA-directed DNA polymerase activity"/>
    <property type="evidence" value="ECO:0007669"/>
    <property type="project" value="UniProtKB-KW"/>
</dbReference>
<evidence type="ECO:0000256" key="1">
    <source>
        <dbReference type="ARBA" id="ARBA00012493"/>
    </source>
</evidence>
<accession>A0ABW3RNS4</accession>
<dbReference type="CDD" id="cd01651">
    <property type="entry name" value="RT_G2_intron"/>
    <property type="match status" value="1"/>
</dbReference>
<dbReference type="PRINTS" id="PR00866">
    <property type="entry name" value="RNADNAPOLMS"/>
</dbReference>
<evidence type="ECO:0000313" key="12">
    <source>
        <dbReference type="Proteomes" id="UP001597205"/>
    </source>
</evidence>
<dbReference type="RefSeq" id="WP_380897630.1">
    <property type="nucleotide sequence ID" value="NZ_JBHTKY010000023.1"/>
</dbReference>
<evidence type="ECO:0000256" key="4">
    <source>
        <dbReference type="ARBA" id="ARBA00022723"/>
    </source>
</evidence>
<evidence type="ECO:0000259" key="10">
    <source>
        <dbReference type="PROSITE" id="PS50878"/>
    </source>
</evidence>
<comment type="catalytic activity">
    <reaction evidence="9">
        <text>DNA(n) + a 2'-deoxyribonucleoside 5'-triphosphate = DNA(n+1) + diphosphate</text>
        <dbReference type="Rhea" id="RHEA:22508"/>
        <dbReference type="Rhea" id="RHEA-COMP:17339"/>
        <dbReference type="Rhea" id="RHEA-COMP:17340"/>
        <dbReference type="ChEBI" id="CHEBI:33019"/>
        <dbReference type="ChEBI" id="CHEBI:61560"/>
        <dbReference type="ChEBI" id="CHEBI:173112"/>
        <dbReference type="EC" id="2.7.7.49"/>
    </reaction>
</comment>
<evidence type="ECO:0000256" key="3">
    <source>
        <dbReference type="ARBA" id="ARBA00022695"/>
    </source>
</evidence>
<dbReference type="InterPro" id="IPR043502">
    <property type="entry name" value="DNA/RNA_pol_sf"/>
</dbReference>
<evidence type="ECO:0000256" key="9">
    <source>
        <dbReference type="ARBA" id="ARBA00048173"/>
    </source>
</evidence>
<dbReference type="InterPro" id="IPR000477">
    <property type="entry name" value="RT_dom"/>
</dbReference>
<keyword evidence="6 11" id="KW-0695">RNA-directed DNA polymerase</keyword>
<evidence type="ECO:0000256" key="2">
    <source>
        <dbReference type="ARBA" id="ARBA00022679"/>
    </source>
</evidence>
<evidence type="ECO:0000313" key="11">
    <source>
        <dbReference type="EMBL" id="MFD1166744.1"/>
    </source>
</evidence>
<reference evidence="12" key="1">
    <citation type="journal article" date="2019" name="Int. J. Syst. Evol. Microbiol.">
        <title>The Global Catalogue of Microorganisms (GCM) 10K type strain sequencing project: providing services to taxonomists for standard genome sequencing and annotation.</title>
        <authorList>
            <consortium name="The Broad Institute Genomics Platform"/>
            <consortium name="The Broad Institute Genome Sequencing Center for Infectious Disease"/>
            <person name="Wu L."/>
            <person name="Ma J."/>
        </authorList>
    </citation>
    <scope>NUCLEOTIDE SEQUENCE [LARGE SCALE GENOMIC DNA]</scope>
    <source>
        <strain evidence="12">CCUG 52468</strain>
    </source>
</reference>
<dbReference type="SUPFAM" id="SSF56672">
    <property type="entry name" value="DNA/RNA polymerases"/>
    <property type="match status" value="1"/>
</dbReference>
<dbReference type="Proteomes" id="UP001597205">
    <property type="component" value="Unassembled WGS sequence"/>
</dbReference>
<evidence type="ECO:0000256" key="7">
    <source>
        <dbReference type="ARBA" id="ARBA00023118"/>
    </source>
</evidence>
<gene>
    <name evidence="11" type="primary">ltrA</name>
    <name evidence="11" type="ORF">ACFQ2C_14120</name>
</gene>
<keyword evidence="5" id="KW-0460">Magnesium</keyword>
<dbReference type="Pfam" id="PF08388">
    <property type="entry name" value="GIIM"/>
    <property type="match status" value="1"/>
</dbReference>
<dbReference type="Pfam" id="PF00078">
    <property type="entry name" value="RVT_1"/>
    <property type="match status" value="1"/>
</dbReference>
<sequence length="424" mass="49716">MLEEILHIRNVQHAVKRVISNGGASGVDGMQIDKLRDYLNTHWQTLRSDLLCGTYRPQAVRKVEIPKASGGKRMLGIPTVIDRVIQQSISGWLGLKYEGDFHENSYGFRPHRNAHQAVRKAQEYLNTGYTWVVELDLEKFFDQVNHDKLMHLLSKKIKDRRVLELIGKYLHCGIMENGLEQKRTEGTPQGSPLSPLLSNIILNELDTELSSRGHRFVRYADDCSIYTGSKKSAHRVMNNITSYIESVLKLKVNREKSKISRPVQSSLLGFSFFKNRGHWHIRISPKSIERIREKVRQNTRRNSPTLMHVRLTKLRQITRGWINYFRIATNKKVMIELDKLVRRRLRVLLWKQWKTGRNRIRNLMKLGAKHWLAYQHTYTRKSYTRTGTSPILETTLTNSYFTKLGYEGFADYYYWRTTHQTTLF</sequence>
<dbReference type="PANTHER" id="PTHR34047">
    <property type="entry name" value="NUCLEAR INTRON MATURASE 1, MITOCHONDRIAL-RELATED"/>
    <property type="match status" value="1"/>
</dbReference>
<dbReference type="InterPro" id="IPR013597">
    <property type="entry name" value="Mat_intron_G2"/>
</dbReference>
<dbReference type="PROSITE" id="PS50878">
    <property type="entry name" value="RT_POL"/>
    <property type="match status" value="1"/>
</dbReference>
<dbReference type="NCBIfam" id="TIGR04416">
    <property type="entry name" value="group_II_RT_mat"/>
    <property type="match status" value="1"/>
</dbReference>
<dbReference type="InterPro" id="IPR030931">
    <property type="entry name" value="Group_II_RT_mat"/>
</dbReference>
<dbReference type="EC" id="2.7.7.49" evidence="1"/>
<keyword evidence="12" id="KW-1185">Reference proteome</keyword>
<evidence type="ECO:0000256" key="6">
    <source>
        <dbReference type="ARBA" id="ARBA00022918"/>
    </source>
</evidence>
<dbReference type="InterPro" id="IPR043128">
    <property type="entry name" value="Rev_trsase/Diguanyl_cyclase"/>
</dbReference>
<keyword evidence="7" id="KW-0051">Antiviral defense</keyword>
<dbReference type="EMBL" id="JBHTKY010000023">
    <property type="protein sequence ID" value="MFD1166744.1"/>
    <property type="molecule type" value="Genomic_DNA"/>
</dbReference>
<comment type="caution">
    <text evidence="11">The sequence shown here is derived from an EMBL/GenBank/DDBJ whole genome shotgun (WGS) entry which is preliminary data.</text>
</comment>
<name>A0ABW3RNS4_9SPHI</name>